<dbReference type="RefSeq" id="WP_011699561.1">
    <property type="nucleotide sequence ID" value="NC_008554.1"/>
</dbReference>
<evidence type="ECO:0000256" key="4">
    <source>
        <dbReference type="ARBA" id="ARBA00022723"/>
    </source>
</evidence>
<reference evidence="8 9" key="1">
    <citation type="submission" date="2006-10" db="EMBL/GenBank/DDBJ databases">
        <title>Complete sequence of Syntrophobacter fumaroxidans MPOB.</title>
        <authorList>
            <consortium name="US DOE Joint Genome Institute"/>
            <person name="Copeland A."/>
            <person name="Lucas S."/>
            <person name="Lapidus A."/>
            <person name="Barry K."/>
            <person name="Detter J.C."/>
            <person name="Glavina del Rio T."/>
            <person name="Hammon N."/>
            <person name="Israni S."/>
            <person name="Pitluck S."/>
            <person name="Goltsman E.G."/>
            <person name="Martinez M."/>
            <person name="Schmutz J."/>
            <person name="Larimer F."/>
            <person name="Land M."/>
            <person name="Hauser L."/>
            <person name="Kyrpides N."/>
            <person name="Kim E."/>
            <person name="Boone D.R."/>
            <person name="Brockman F."/>
            <person name="Culley D."/>
            <person name="Ferry J."/>
            <person name="Gunsalus R."/>
            <person name="McInerney M.J."/>
            <person name="Morrison M."/>
            <person name="Plugge C."/>
            <person name="Rohlin L."/>
            <person name="Scholten J."/>
            <person name="Sieber J."/>
            <person name="Stams A.J.M."/>
            <person name="Worm P."/>
            <person name="Henstra A.M."/>
            <person name="Richardson P."/>
        </authorList>
    </citation>
    <scope>NUCLEOTIDE SEQUENCE [LARGE SCALE GENOMIC DNA]</scope>
    <source>
        <strain evidence="9">DSM 10017 / MPOB</strain>
    </source>
</reference>
<dbReference type="InterPro" id="IPR029014">
    <property type="entry name" value="NiFe-Hase_large"/>
</dbReference>
<feature type="binding site" evidence="6">
    <location>
        <position position="451"/>
    </location>
    <ligand>
        <name>Fe cation</name>
        <dbReference type="ChEBI" id="CHEBI:24875"/>
    </ligand>
</feature>
<evidence type="ECO:0000256" key="5">
    <source>
        <dbReference type="ARBA" id="ARBA00023002"/>
    </source>
</evidence>
<gene>
    <name evidence="8" type="ordered locus">Sfum_2716</name>
</gene>
<dbReference type="Pfam" id="PF00374">
    <property type="entry name" value="NiFeSe_Hases"/>
    <property type="match status" value="2"/>
</dbReference>
<feature type="binding site" evidence="6">
    <location>
        <position position="62"/>
    </location>
    <ligand>
        <name>Mg(2+)</name>
        <dbReference type="ChEBI" id="CHEBI:18420"/>
    </ligand>
</feature>
<name>A0LLU2_SYNFM</name>
<dbReference type="InterPro" id="IPR018194">
    <property type="entry name" value="Ni-dep_hyd_lsu_Ni_BS"/>
</dbReference>
<evidence type="ECO:0000256" key="2">
    <source>
        <dbReference type="ARBA" id="ARBA00009292"/>
    </source>
</evidence>
<dbReference type="eggNOG" id="COG3259">
    <property type="taxonomic scope" value="Bacteria"/>
</dbReference>
<comment type="cofactor">
    <cofactor evidence="6">
        <name>Fe cation</name>
        <dbReference type="ChEBI" id="CHEBI:24875"/>
    </cofactor>
</comment>
<feature type="binding site" evidence="6">
    <location>
        <position position="65"/>
    </location>
    <ligand>
        <name>Ni(2+)</name>
        <dbReference type="ChEBI" id="CHEBI:49786"/>
    </ligand>
</feature>
<keyword evidence="5 7" id="KW-0560">Oxidoreductase</keyword>
<evidence type="ECO:0000313" key="8">
    <source>
        <dbReference type="EMBL" id="ABK18394.1"/>
    </source>
</evidence>
<dbReference type="SUPFAM" id="SSF56762">
    <property type="entry name" value="HydB/Nqo4-like"/>
    <property type="match status" value="1"/>
</dbReference>
<dbReference type="GO" id="GO:0008901">
    <property type="term" value="F:ferredoxin hydrogenase activity"/>
    <property type="evidence" value="ECO:0007669"/>
    <property type="project" value="InterPro"/>
</dbReference>
<dbReference type="PROSITE" id="PS00508">
    <property type="entry name" value="NI_HGENASE_L_2"/>
    <property type="match status" value="1"/>
</dbReference>
<evidence type="ECO:0000256" key="1">
    <source>
        <dbReference type="ARBA" id="ARBA00001967"/>
    </source>
</evidence>
<feature type="binding site" evidence="6">
    <location>
        <position position="65"/>
    </location>
    <ligand>
        <name>Fe cation</name>
        <dbReference type="ChEBI" id="CHEBI:24875"/>
    </ligand>
</feature>
<dbReference type="Gene3D" id="1.10.645.10">
    <property type="entry name" value="Cytochrome-c3 Hydrogenase, chain B"/>
    <property type="match status" value="1"/>
</dbReference>
<dbReference type="EMBL" id="CP000478">
    <property type="protein sequence ID" value="ABK18394.1"/>
    <property type="molecule type" value="Genomic_DNA"/>
</dbReference>
<dbReference type="HOGENOM" id="CLU_044556_0_0_7"/>
<dbReference type="InParanoid" id="A0LLU2"/>
<feature type="binding site" evidence="6">
    <location>
        <position position="448"/>
    </location>
    <ligand>
        <name>Ni(2+)</name>
        <dbReference type="ChEBI" id="CHEBI:49786"/>
    </ligand>
</feature>
<comment type="similarity">
    <text evidence="2 7">Belongs to the [NiFe]/[NiFeSe] hydrogenase large subunit family.</text>
</comment>
<keyword evidence="9" id="KW-1185">Reference proteome</keyword>
<protein>
    <submittedName>
        <fullName evidence="8">Nickel-dependent hydrogenase, large subunit</fullName>
    </submittedName>
</protein>
<dbReference type="GO" id="GO:0016151">
    <property type="term" value="F:nickel cation binding"/>
    <property type="evidence" value="ECO:0007669"/>
    <property type="project" value="InterPro"/>
</dbReference>
<keyword evidence="3 6" id="KW-0533">Nickel</keyword>
<keyword evidence="4 6" id="KW-0479">Metal-binding</keyword>
<dbReference type="InterPro" id="IPR001501">
    <property type="entry name" value="Ni-dep_hyd_lsu"/>
</dbReference>
<keyword evidence="6" id="KW-0460">Magnesium</keyword>
<accession>A0LLU2</accession>
<dbReference type="Proteomes" id="UP000001784">
    <property type="component" value="Chromosome"/>
</dbReference>
<proteinExistence type="inferred from homology"/>
<sequence>MAQTISIDPVTRIEGHGKIRIQLDDAGQVADAKFHVVEFRGFEKFCVGRTYPEMPGITMRICGICPISHMLASAKACDAIAGVRIPPAANKLRRLINHAQYTQSHALSFFHLSAPDLLLGMESEPATRNVVGLILKAPDLARKGIRLRQFGQEIIRMIGTKSVHPAWAVPGGVREALSAENVQKIKAMLPEAFQTTEIALDLLKDNYDKFSAEVKTYGDFPSKFIGLVTPEGGLEHYDGLLRVMDSDGRIIEPGLHNDRYREIIAEAVEDWSYLKFPYYKPGGYGTDAGLYRVGPLARLNICDFAGTPRADRELRQFRRLGDGGRVVTSSFHSHYARLIEIMFSLEKIAELVEDPDLIGGRLRHYGGANEEKGVGIMEAPRGTLFHEYDVDEDGIIKKVNLIVATGNNNQAMNKTVLQIARAYMNGKKEITEGLMNRVEHGIRLYDPCLSCSTHAVGQMPLHIQLVDSKGELVEERVRD</sequence>
<dbReference type="STRING" id="335543.Sfum_2716"/>
<evidence type="ECO:0000256" key="3">
    <source>
        <dbReference type="ARBA" id="ARBA00022596"/>
    </source>
</evidence>
<feature type="binding site" evidence="6">
    <location>
        <position position="454"/>
    </location>
    <ligand>
        <name>Mg(2+)</name>
        <dbReference type="ChEBI" id="CHEBI:18420"/>
    </ligand>
</feature>
<dbReference type="PROSITE" id="PS00507">
    <property type="entry name" value="NI_HGENASE_L_1"/>
    <property type="match status" value="1"/>
</dbReference>
<evidence type="ECO:0000256" key="6">
    <source>
        <dbReference type="PIRSR" id="PIRSR601501-1"/>
    </source>
</evidence>
<dbReference type="PANTHER" id="PTHR43600">
    <property type="entry name" value="COENZYME F420 HYDROGENASE, SUBUNIT ALPHA"/>
    <property type="match status" value="1"/>
</dbReference>
<evidence type="ECO:0000256" key="7">
    <source>
        <dbReference type="RuleBase" id="RU003896"/>
    </source>
</evidence>
<comment type="cofactor">
    <cofactor evidence="1 6">
        <name>Ni(2+)</name>
        <dbReference type="ChEBI" id="CHEBI:49786"/>
    </cofactor>
</comment>
<keyword evidence="6" id="KW-0408">Iron</keyword>
<dbReference type="AlphaFoldDB" id="A0LLU2"/>
<feature type="binding site" evidence="6">
    <location>
        <position position="43"/>
    </location>
    <ligand>
        <name>Mg(2+)</name>
        <dbReference type="ChEBI" id="CHEBI:18420"/>
    </ligand>
</feature>
<feature type="binding site" evidence="6">
    <location>
        <position position="401"/>
    </location>
    <ligand>
        <name>Mg(2+)</name>
        <dbReference type="ChEBI" id="CHEBI:18420"/>
    </ligand>
</feature>
<organism evidence="8 9">
    <name type="scientific">Syntrophobacter fumaroxidans (strain DSM 10017 / MPOB)</name>
    <dbReference type="NCBI Taxonomy" id="335543"/>
    <lineage>
        <taxon>Bacteria</taxon>
        <taxon>Pseudomonadati</taxon>
        <taxon>Thermodesulfobacteriota</taxon>
        <taxon>Syntrophobacteria</taxon>
        <taxon>Syntrophobacterales</taxon>
        <taxon>Syntrophobacteraceae</taxon>
        <taxon>Syntrophobacter</taxon>
    </lineage>
</organism>
<evidence type="ECO:0000313" key="9">
    <source>
        <dbReference type="Proteomes" id="UP000001784"/>
    </source>
</evidence>
<dbReference type="PANTHER" id="PTHR43600:SF2">
    <property type="entry name" value="F420-NON-REDUCING HYDROGENASE VHU SUBUNIT A"/>
    <property type="match status" value="1"/>
</dbReference>
<dbReference type="OrthoDB" id="9761717at2"/>
<dbReference type="KEGG" id="sfu:Sfum_2716"/>